<dbReference type="PATRIC" id="fig|1339315.3.peg.1147"/>
<accession>A0A015UPQ1</accession>
<dbReference type="Proteomes" id="UP000020529">
    <property type="component" value="Unassembled WGS sequence"/>
</dbReference>
<evidence type="ECO:0000313" key="2">
    <source>
        <dbReference type="Proteomes" id="UP000020529"/>
    </source>
</evidence>
<comment type="caution">
    <text evidence="1">The sequence shown here is derived from an EMBL/GenBank/DDBJ whole genome shotgun (WGS) entry which is preliminary data.</text>
</comment>
<gene>
    <name evidence="1" type="ORF">M124_0329</name>
</gene>
<dbReference type="AlphaFoldDB" id="A0A015UPQ1"/>
<name>A0A015UPQ1_BACFG</name>
<evidence type="ECO:0000313" key="1">
    <source>
        <dbReference type="EMBL" id="EXY75828.1"/>
    </source>
</evidence>
<sequence length="48" mass="5848">MHLFDMKKLSDQNKSNYKKYYIFVSKSKRLRNETYCGKWFYKNGMGIG</sequence>
<reference evidence="1 2" key="1">
    <citation type="submission" date="2014-02" db="EMBL/GenBank/DDBJ databases">
        <authorList>
            <person name="Sears C."/>
            <person name="Carroll K."/>
            <person name="Sack B.R."/>
            <person name="Qadri F."/>
            <person name="Myers L.L."/>
            <person name="Chung G.-T."/>
            <person name="Escheverria P."/>
            <person name="Fraser C.M."/>
            <person name="Sadzewicz L."/>
            <person name="Shefchek K.A."/>
            <person name="Tallon L."/>
            <person name="Das S.P."/>
            <person name="Daugherty S."/>
            <person name="Mongodin E.F."/>
        </authorList>
    </citation>
    <scope>NUCLEOTIDE SEQUENCE [LARGE SCALE GENOMIC DNA]</scope>
    <source>
        <strain evidence="2">3988T(B)14</strain>
    </source>
</reference>
<proteinExistence type="predicted"/>
<organism evidence="1 2">
    <name type="scientific">Bacteroides fragilis str. 3988T(B)14</name>
    <dbReference type="NCBI Taxonomy" id="1339315"/>
    <lineage>
        <taxon>Bacteria</taxon>
        <taxon>Pseudomonadati</taxon>
        <taxon>Bacteroidota</taxon>
        <taxon>Bacteroidia</taxon>
        <taxon>Bacteroidales</taxon>
        <taxon>Bacteroidaceae</taxon>
        <taxon>Bacteroides</taxon>
    </lineage>
</organism>
<protein>
    <submittedName>
        <fullName evidence="1">Uncharacterized protein</fullName>
    </submittedName>
</protein>
<dbReference type="EMBL" id="JGCY01000223">
    <property type="protein sequence ID" value="EXY75828.1"/>
    <property type="molecule type" value="Genomic_DNA"/>
</dbReference>